<protein>
    <submittedName>
        <fullName evidence="1">Uncharacterized protein</fullName>
    </submittedName>
</protein>
<proteinExistence type="predicted"/>
<evidence type="ECO:0000313" key="1">
    <source>
        <dbReference type="EMBL" id="MCF2870026.1"/>
    </source>
</evidence>
<comment type="caution">
    <text evidence="1">The sequence shown here is derived from an EMBL/GenBank/DDBJ whole genome shotgun (WGS) entry which is preliminary data.</text>
</comment>
<evidence type="ECO:0000313" key="2">
    <source>
        <dbReference type="Proteomes" id="UP001200557"/>
    </source>
</evidence>
<keyword evidence="2" id="KW-1185">Reference proteome</keyword>
<dbReference type="Proteomes" id="UP001200557">
    <property type="component" value="Unassembled WGS sequence"/>
</dbReference>
<gene>
    <name evidence="1" type="ORF">L0664_03005</name>
</gene>
<accession>A0ABS9CSV2</accession>
<organism evidence="1 2">
    <name type="scientific">Octadecabacter dasysiphoniae</name>
    <dbReference type="NCBI Taxonomy" id="2909341"/>
    <lineage>
        <taxon>Bacteria</taxon>
        <taxon>Pseudomonadati</taxon>
        <taxon>Pseudomonadota</taxon>
        <taxon>Alphaproteobacteria</taxon>
        <taxon>Rhodobacterales</taxon>
        <taxon>Roseobacteraceae</taxon>
        <taxon>Octadecabacter</taxon>
    </lineage>
</organism>
<name>A0ABS9CSV2_9RHOB</name>
<dbReference type="EMBL" id="JAKGAQ010000001">
    <property type="protein sequence ID" value="MCF2870026.1"/>
    <property type="molecule type" value="Genomic_DNA"/>
</dbReference>
<sequence>MSDAKPLVVASLEDDTGDRCVDILKHADDHFTYVECRRDPEDNHGWRRLNEAEGRMFKTEYAAYVAATRDVDWLLD</sequence>
<dbReference type="RefSeq" id="WP_235224146.1">
    <property type="nucleotide sequence ID" value="NZ_JAKGAQ010000001.1"/>
</dbReference>
<reference evidence="1 2" key="1">
    <citation type="submission" date="2022-01" db="EMBL/GenBank/DDBJ databases">
        <title>Octadecabacter sp. nov., isolated from a marine alga.</title>
        <authorList>
            <person name="Jin M.S."/>
            <person name="Kim H.M."/>
            <person name="Han D.M."/>
            <person name="Jung J.J."/>
            <person name="Jeon C.O."/>
        </authorList>
    </citation>
    <scope>NUCLEOTIDE SEQUENCE [LARGE SCALE GENOMIC DNA]</scope>
    <source>
        <strain evidence="1 2">G9-8</strain>
    </source>
</reference>